<evidence type="ECO:0000256" key="10">
    <source>
        <dbReference type="ARBA" id="ARBA00023098"/>
    </source>
</evidence>
<dbReference type="InterPro" id="IPR049900">
    <property type="entry name" value="PKS_mFAS_DH"/>
</dbReference>
<keyword evidence="18" id="KW-1185">Reference proteome</keyword>
<dbReference type="Pfam" id="PF02801">
    <property type="entry name" value="Ketoacyl-synt_C"/>
    <property type="match status" value="1"/>
</dbReference>
<comment type="catalytic activity">
    <reaction evidence="13">
        <text>acetyl-CoA + n malonyl-CoA + 2n NADPH + 2n H(+) = a long-chain fatty acid + (n+1) CoA + n CO2 + 2n NADP(+).</text>
        <dbReference type="EC" id="2.3.1.85"/>
    </reaction>
</comment>
<keyword evidence="4" id="KW-0444">Lipid biosynthesis</keyword>
<feature type="domain" description="PKS/mFAS DH" evidence="16">
    <location>
        <begin position="1108"/>
        <end position="1197"/>
    </location>
</feature>
<dbReference type="SMART" id="SM00827">
    <property type="entry name" value="PKS_AT"/>
    <property type="match status" value="1"/>
</dbReference>
<sequence length="1197" mass="134886">MNTDYHEYCTGGYDPDDIVISGMSGRFPECDSVGELKESLYNKKDLVIFRDDRYEKGAMNAPYSSCGLVRNLDKFDANFFLVTPAMANTMDPASRIHIEVSYEAIADAGYDAIDLKRQKIGIFNATIQSDEQIIKATNESYSHLCISRSYTVNRTSYVMDFIVNLSDSLTLVRSIFGCILSGPRSHATISFIPTAHNINVDTLTQALDDVLREFWSLESIGIQQIQEKKLTCNSELLTNFHQSFEIIDGRRVEKLPWKPEVHLSSNYYQVAIQRFNSLTRKLYTDTVFKQEYSEIMQDYIDKKRVEIVSHEANYKERLFYLPHHTVKKIAMEETKCRIVFEAFSHSPGHPYLNDALEIGPILLSDIMATLLKFRLSKIATWKHIAPRATWWGGWWECLIGIIKQCLRKVLGRALIDEESPSLSIDAACSSSGTALWMAVDNIRNGNVDAAIVSGCHLNLHPHELMDRVNRGIATRTGNSRPFDANSDGMIRTEAICALFLQKAKTARRVYATVPAVRFYTAGYVKEGIAAPSEVMEKRILLETLKDSDVDPDEIEYVETHGTGTIVGDQIEVNSVTDVFTKNRKRPLLIGTIKSNLGHTEACSGICGMIKALLTFENGIIPPNIKYEVPNPNCPSLADGRVKVVTEPTPFNANYIPINNIGSGGTLVATVLKKNHITYKEKVEIMDLPRLVLFPGTAEKCIAPVFEYIQNTTDLQEEFFVLLNKLSYTEPSLKPFRGYLLLQKGQIPQSQIKNVSPSKRQVWFIVNGMGGQWPGMGLRLMKINVFAESMRNSAEILKPYGVDLFEILRDDKEYLVTDRIITPSFVATCAIQIALIDVMSHLNIKPDGIVGHSAGEIASAYADGCFTAKEALICAFHKGQAMEKANLPEGRTAAVGLSWNEAQKICTEGIYPACDNADDSVTITGLKEPMEKIVEKLERDNVFVRLVSTHGYSVHCKHVEPTAPILRKALKNLITHPKPRSKRWISTSYVENEWNRPECKEVGSEYFVHNVISSVYFNNAIKKIPRDAVIIEIGPHFLLLSILKRTIGSDASYIGLMKKNEKDNLQFFMNSLGRMYNEGLNVKIERLYPPVKFPVPRGTPMLSDLIRWDHTQSFTVPKYSAQSSEFSREFRFDKSDDYILDHKIGGRTLFPATGYICLAWEALASKLQKNFQEMPVVIENFKIHRTTIINTQGISFKI</sequence>
<evidence type="ECO:0000256" key="5">
    <source>
        <dbReference type="ARBA" id="ARBA00022801"/>
    </source>
</evidence>
<dbReference type="Pfam" id="PF16197">
    <property type="entry name" value="KAsynt_C_assoc"/>
    <property type="match status" value="1"/>
</dbReference>
<gene>
    <name evidence="17" type="primary">Fasn</name>
    <name evidence="17" type="ORF">NPIL_492521</name>
</gene>
<dbReference type="SUPFAM" id="SSF55048">
    <property type="entry name" value="Probable ACP-binding domain of malonyl-CoA ACP transacylase"/>
    <property type="match status" value="1"/>
</dbReference>
<dbReference type="GO" id="GO:0004312">
    <property type="term" value="F:fatty acid synthase activity"/>
    <property type="evidence" value="ECO:0007669"/>
    <property type="project" value="UniProtKB-EC"/>
</dbReference>
<keyword evidence="6" id="KW-0276">Fatty acid metabolism</keyword>
<dbReference type="AlphaFoldDB" id="A0A8X6PJI5"/>
<evidence type="ECO:0000259" key="15">
    <source>
        <dbReference type="PROSITE" id="PS52004"/>
    </source>
</evidence>
<evidence type="ECO:0000256" key="4">
    <source>
        <dbReference type="ARBA" id="ARBA00022516"/>
    </source>
</evidence>
<dbReference type="PROSITE" id="PS52004">
    <property type="entry name" value="KS3_2"/>
    <property type="match status" value="1"/>
</dbReference>
<reference evidence="17" key="1">
    <citation type="submission" date="2020-08" db="EMBL/GenBank/DDBJ databases">
        <title>Multicomponent nature underlies the extraordinary mechanical properties of spider dragline silk.</title>
        <authorList>
            <person name="Kono N."/>
            <person name="Nakamura H."/>
            <person name="Mori M."/>
            <person name="Yoshida Y."/>
            <person name="Ohtoshi R."/>
            <person name="Malay A.D."/>
            <person name="Moran D.A.P."/>
            <person name="Tomita M."/>
            <person name="Numata K."/>
            <person name="Arakawa K."/>
        </authorList>
    </citation>
    <scope>NUCLEOTIDE SEQUENCE</scope>
</reference>
<keyword evidence="11" id="KW-0275">Fatty acid biosynthesis</keyword>
<dbReference type="PANTHER" id="PTHR43775">
    <property type="entry name" value="FATTY ACID SYNTHASE"/>
    <property type="match status" value="1"/>
</dbReference>
<evidence type="ECO:0000313" key="17">
    <source>
        <dbReference type="EMBL" id="GFT71566.1"/>
    </source>
</evidence>
<keyword evidence="5" id="KW-0378">Hydrolase</keyword>
<dbReference type="InterPro" id="IPR050091">
    <property type="entry name" value="PKS_NRPS_Biosynth_Enz"/>
</dbReference>
<evidence type="ECO:0000256" key="6">
    <source>
        <dbReference type="ARBA" id="ARBA00022832"/>
    </source>
</evidence>
<evidence type="ECO:0000256" key="2">
    <source>
        <dbReference type="ARBA" id="ARBA00018769"/>
    </source>
</evidence>
<dbReference type="InterPro" id="IPR049552">
    <property type="entry name" value="PKS_DH_N"/>
</dbReference>
<dbReference type="CDD" id="cd00833">
    <property type="entry name" value="PKS"/>
    <property type="match status" value="1"/>
</dbReference>
<dbReference type="InterPro" id="IPR042104">
    <property type="entry name" value="PKS_dehydratase_sf"/>
</dbReference>
<name>A0A8X6PJI5_NEPPI</name>
<dbReference type="Gene3D" id="3.10.129.110">
    <property type="entry name" value="Polyketide synthase dehydratase"/>
    <property type="match status" value="1"/>
</dbReference>
<feature type="domain" description="Ketosynthase family 3 (KS3)" evidence="15">
    <location>
        <begin position="15"/>
        <end position="673"/>
    </location>
</feature>
<dbReference type="Pfam" id="PF21089">
    <property type="entry name" value="PKS_DH_N"/>
    <property type="match status" value="1"/>
</dbReference>
<keyword evidence="8" id="KW-0560">Oxidoreductase</keyword>
<dbReference type="EC" id="2.3.1.85" evidence="1"/>
<evidence type="ECO:0000256" key="12">
    <source>
        <dbReference type="ARBA" id="ARBA00023268"/>
    </source>
</evidence>
<dbReference type="SUPFAM" id="SSF52151">
    <property type="entry name" value="FabD/lysophospholipase-like"/>
    <property type="match status" value="1"/>
</dbReference>
<dbReference type="InterPro" id="IPR014043">
    <property type="entry name" value="Acyl_transferase_dom"/>
</dbReference>
<dbReference type="InterPro" id="IPR032821">
    <property type="entry name" value="PKS_assoc"/>
</dbReference>
<accession>A0A8X6PJI5</accession>
<evidence type="ECO:0000256" key="13">
    <source>
        <dbReference type="ARBA" id="ARBA00044883"/>
    </source>
</evidence>
<comment type="caution">
    <text evidence="17">The sequence shown here is derived from an EMBL/GenBank/DDBJ whole genome shotgun (WGS) entry which is preliminary data.</text>
</comment>
<evidence type="ECO:0000256" key="8">
    <source>
        <dbReference type="ARBA" id="ARBA00023002"/>
    </source>
</evidence>
<evidence type="ECO:0000256" key="11">
    <source>
        <dbReference type="ARBA" id="ARBA00023160"/>
    </source>
</evidence>
<keyword evidence="10" id="KW-0443">Lipid metabolism</keyword>
<comment type="caution">
    <text evidence="14">Lacks conserved residue(s) required for the propagation of feature annotation.</text>
</comment>
<dbReference type="GO" id="GO:0006633">
    <property type="term" value="P:fatty acid biosynthetic process"/>
    <property type="evidence" value="ECO:0007669"/>
    <property type="project" value="UniProtKB-KW"/>
</dbReference>
<keyword evidence="12" id="KW-0511">Multifunctional enzyme</keyword>
<dbReference type="InterPro" id="IPR016035">
    <property type="entry name" value="Acyl_Trfase/lysoPLipase"/>
</dbReference>
<evidence type="ECO:0000256" key="3">
    <source>
        <dbReference type="ARBA" id="ARBA00022450"/>
    </source>
</evidence>
<dbReference type="Gene3D" id="3.40.366.10">
    <property type="entry name" value="Malonyl-Coenzyme A Acyl Carrier Protein, domain 2"/>
    <property type="match status" value="1"/>
</dbReference>
<evidence type="ECO:0000256" key="7">
    <source>
        <dbReference type="ARBA" id="ARBA00022857"/>
    </source>
</evidence>
<dbReference type="Gene3D" id="3.30.70.3290">
    <property type="match status" value="1"/>
</dbReference>
<evidence type="ECO:0000256" key="1">
    <source>
        <dbReference type="ARBA" id="ARBA00012873"/>
    </source>
</evidence>
<dbReference type="PROSITE" id="PS52019">
    <property type="entry name" value="PKS_MFAS_DH"/>
    <property type="match status" value="1"/>
</dbReference>
<dbReference type="Proteomes" id="UP000887013">
    <property type="component" value="Unassembled WGS sequence"/>
</dbReference>
<dbReference type="SUPFAM" id="SSF53901">
    <property type="entry name" value="Thiolase-like"/>
    <property type="match status" value="3"/>
</dbReference>
<dbReference type="InterPro" id="IPR016036">
    <property type="entry name" value="Malonyl_transacylase_ACP-bd"/>
</dbReference>
<dbReference type="SMART" id="SM00825">
    <property type="entry name" value="PKS_KS"/>
    <property type="match status" value="1"/>
</dbReference>
<organism evidence="17 18">
    <name type="scientific">Nephila pilipes</name>
    <name type="common">Giant wood spider</name>
    <name type="synonym">Nephila maculata</name>
    <dbReference type="NCBI Taxonomy" id="299642"/>
    <lineage>
        <taxon>Eukaryota</taxon>
        <taxon>Metazoa</taxon>
        <taxon>Ecdysozoa</taxon>
        <taxon>Arthropoda</taxon>
        <taxon>Chelicerata</taxon>
        <taxon>Arachnida</taxon>
        <taxon>Araneae</taxon>
        <taxon>Araneomorphae</taxon>
        <taxon>Entelegynae</taxon>
        <taxon>Araneoidea</taxon>
        <taxon>Nephilidae</taxon>
        <taxon>Nephila</taxon>
    </lineage>
</organism>
<dbReference type="Pfam" id="PF00698">
    <property type="entry name" value="Acyl_transf_1"/>
    <property type="match status" value="1"/>
</dbReference>
<proteinExistence type="predicted"/>
<dbReference type="InterPro" id="IPR020841">
    <property type="entry name" value="PKS_Beta-ketoAc_synthase_dom"/>
</dbReference>
<keyword evidence="9" id="KW-0520">NAD</keyword>
<evidence type="ECO:0000256" key="14">
    <source>
        <dbReference type="PROSITE-ProRule" id="PRU01363"/>
    </source>
</evidence>
<dbReference type="InterPro" id="IPR014030">
    <property type="entry name" value="Ketoacyl_synth_N"/>
</dbReference>
<dbReference type="Pfam" id="PF00109">
    <property type="entry name" value="ketoacyl-synt"/>
    <property type="match status" value="2"/>
</dbReference>
<dbReference type="InterPro" id="IPR016039">
    <property type="entry name" value="Thiolase-like"/>
</dbReference>
<evidence type="ECO:0000259" key="16">
    <source>
        <dbReference type="PROSITE" id="PS52019"/>
    </source>
</evidence>
<keyword evidence="7" id="KW-0521">NADP</keyword>
<dbReference type="Gene3D" id="3.40.47.10">
    <property type="match status" value="2"/>
</dbReference>
<dbReference type="EMBL" id="BMAW01070053">
    <property type="protein sequence ID" value="GFT71566.1"/>
    <property type="molecule type" value="Genomic_DNA"/>
</dbReference>
<dbReference type="OrthoDB" id="6430529at2759"/>
<dbReference type="PANTHER" id="PTHR43775:SF7">
    <property type="entry name" value="FATTY ACID SYNTHASE"/>
    <property type="match status" value="1"/>
</dbReference>
<dbReference type="GO" id="GO:0016787">
    <property type="term" value="F:hydrolase activity"/>
    <property type="evidence" value="ECO:0007669"/>
    <property type="project" value="UniProtKB-KW"/>
</dbReference>
<evidence type="ECO:0000313" key="18">
    <source>
        <dbReference type="Proteomes" id="UP000887013"/>
    </source>
</evidence>
<protein>
    <recommendedName>
        <fullName evidence="2">Fatty acid synthase</fullName>
        <ecNumber evidence="1">2.3.1.85</ecNumber>
    </recommendedName>
</protein>
<evidence type="ECO:0000256" key="9">
    <source>
        <dbReference type="ARBA" id="ARBA00023027"/>
    </source>
</evidence>
<dbReference type="InterPro" id="IPR001227">
    <property type="entry name" value="Ac_transferase_dom_sf"/>
</dbReference>
<keyword evidence="3" id="KW-0596">Phosphopantetheine</keyword>
<dbReference type="GO" id="GO:0016491">
    <property type="term" value="F:oxidoreductase activity"/>
    <property type="evidence" value="ECO:0007669"/>
    <property type="project" value="UniProtKB-KW"/>
</dbReference>
<dbReference type="InterPro" id="IPR014031">
    <property type="entry name" value="Ketoacyl_synth_C"/>
</dbReference>